<evidence type="ECO:0000256" key="4">
    <source>
        <dbReference type="ARBA" id="ARBA00022801"/>
    </source>
</evidence>
<dbReference type="InterPro" id="IPR005322">
    <property type="entry name" value="Peptidase_C69"/>
</dbReference>
<evidence type="ECO:0000256" key="2">
    <source>
        <dbReference type="ARBA" id="ARBA00007225"/>
    </source>
</evidence>
<evidence type="ECO:0000256" key="3">
    <source>
        <dbReference type="ARBA" id="ARBA00022670"/>
    </source>
</evidence>
<dbReference type="Proteomes" id="UP001238540">
    <property type="component" value="Unassembled WGS sequence"/>
</dbReference>
<dbReference type="Gene3D" id="3.60.60.10">
    <property type="entry name" value="Penicillin V Acylase, Chain A"/>
    <property type="match status" value="1"/>
</dbReference>
<comment type="similarity">
    <text evidence="2 6">Belongs to the peptidase C69 family.</text>
</comment>
<dbReference type="Pfam" id="PF03577">
    <property type="entry name" value="Peptidase_C69"/>
    <property type="match status" value="1"/>
</dbReference>
<keyword evidence="5 6" id="KW-0224">Dipeptidase</keyword>
<name>A0ABT8BWG1_9VIBR</name>
<organism evidence="7 8">
    <name type="scientific">Vibrio ostreicida</name>
    <dbReference type="NCBI Taxonomy" id="526588"/>
    <lineage>
        <taxon>Bacteria</taxon>
        <taxon>Pseudomonadati</taxon>
        <taxon>Pseudomonadota</taxon>
        <taxon>Gammaproteobacteria</taxon>
        <taxon>Vibrionales</taxon>
        <taxon>Vibrionaceae</taxon>
        <taxon>Vibrio</taxon>
    </lineage>
</organism>
<comment type="caution">
    <text evidence="7">The sequence shown here is derived from an EMBL/GenBank/DDBJ whole genome shotgun (WGS) entry which is preliminary data.</text>
</comment>
<comment type="catalytic activity">
    <reaction evidence="1">
        <text>an L-aminoacyl-L-amino acid + H2O = 2 an L-alpha-amino acid</text>
        <dbReference type="Rhea" id="RHEA:48940"/>
        <dbReference type="ChEBI" id="CHEBI:15377"/>
        <dbReference type="ChEBI" id="CHEBI:59869"/>
        <dbReference type="ChEBI" id="CHEBI:77460"/>
        <dbReference type="EC" id="3.4.13.19"/>
    </reaction>
</comment>
<evidence type="ECO:0000256" key="1">
    <source>
        <dbReference type="ARBA" id="ARBA00001670"/>
    </source>
</evidence>
<keyword evidence="8" id="KW-1185">Reference proteome</keyword>
<proteinExistence type="inferred from homology"/>
<evidence type="ECO:0000256" key="5">
    <source>
        <dbReference type="ARBA" id="ARBA00022997"/>
    </source>
</evidence>
<dbReference type="PANTHER" id="PTHR12994:SF17">
    <property type="entry name" value="LD30995P"/>
    <property type="match status" value="1"/>
</dbReference>
<dbReference type="InterPro" id="IPR047804">
    <property type="entry name" value="C69_dipept_A-like"/>
</dbReference>
<gene>
    <name evidence="7" type="ORF">QWZ16_11960</name>
</gene>
<protein>
    <recommendedName>
        <fullName evidence="6">Dipeptidase</fullName>
        <ecNumber evidence="6">3.4.-.-</ecNumber>
    </recommendedName>
</protein>
<evidence type="ECO:0000313" key="8">
    <source>
        <dbReference type="Proteomes" id="UP001238540"/>
    </source>
</evidence>
<evidence type="ECO:0000256" key="6">
    <source>
        <dbReference type="RuleBase" id="RU364089"/>
    </source>
</evidence>
<sequence length="480" mass="53294">MCTSVIIGRKATRRGVSILARNEDFETNICNKYLKYRHTPQYIDADNGEYDTHCVSEGIWTLGNGLAVPVPNTAYRYSAMPDANAFQEATCAIGDHFYFEERGVNENNVALSATNSLEDPNEKALAADPFVIVGVSESIIPTLILPQATSAKNAVTLLGKYVEQYGASEGNGVLFGDLNESWYMEIGSGHHWIAVRVPDEQYVVIANGKRIHGVSLNSPETLCSDGLFSFTQTHSLLDDPVETDFNFAKAFGQPGIPYNIDRVWLGQLHLTPSLKQAPRLEHYPLFLKPDVLVTEHDVMTLLRANYDGTALEGLAQRPIGVIRTAESHLIVFDSTLPAPLRCVIWQSVSSPLNAPYFPLFESFEAYPNAYQLGNKTYVSQSAYWAFKGLSALASVNGNVSSKDINAQWYGLEQQFLNEHSTFVDGLRRQFDISPDTAMQSAANYSLGVSTMLIEKAHSLYNETLTEMVNKMEDPHEIRKQ</sequence>
<keyword evidence="3 6" id="KW-0645">Protease</keyword>
<dbReference type="RefSeq" id="WP_170882068.1">
    <property type="nucleotide sequence ID" value="NZ_JABEYA020000001.1"/>
</dbReference>
<dbReference type="GO" id="GO:0016805">
    <property type="term" value="F:dipeptidase activity"/>
    <property type="evidence" value="ECO:0007669"/>
    <property type="project" value="UniProtKB-KW"/>
</dbReference>
<evidence type="ECO:0000313" key="7">
    <source>
        <dbReference type="EMBL" id="MDN3610420.1"/>
    </source>
</evidence>
<keyword evidence="4 6" id="KW-0378">Hydrolase</keyword>
<accession>A0ABT8BWG1</accession>
<dbReference type="PANTHER" id="PTHR12994">
    <property type="entry name" value="SECERNIN"/>
    <property type="match status" value="1"/>
</dbReference>
<dbReference type="NCBIfam" id="NF033678">
    <property type="entry name" value="C69_fam_dipept"/>
    <property type="match status" value="1"/>
</dbReference>
<reference evidence="8" key="1">
    <citation type="journal article" date="2019" name="Int. J. Syst. Evol. Microbiol.">
        <title>The Global Catalogue of Microorganisms (GCM) 10K type strain sequencing project: providing services to taxonomists for standard genome sequencing and annotation.</title>
        <authorList>
            <consortium name="The Broad Institute Genomics Platform"/>
            <consortium name="The Broad Institute Genome Sequencing Center for Infectious Disease"/>
            <person name="Wu L."/>
            <person name="Ma J."/>
        </authorList>
    </citation>
    <scope>NUCLEOTIDE SEQUENCE [LARGE SCALE GENOMIC DNA]</scope>
    <source>
        <strain evidence="8">CECT 7398</strain>
    </source>
</reference>
<dbReference type="EC" id="3.4.-.-" evidence="6"/>
<dbReference type="EMBL" id="JAUFQC010000001">
    <property type="protein sequence ID" value="MDN3610420.1"/>
    <property type="molecule type" value="Genomic_DNA"/>
</dbReference>